<evidence type="ECO:0000256" key="4">
    <source>
        <dbReference type="ARBA" id="ARBA00023008"/>
    </source>
</evidence>
<comment type="similarity">
    <text evidence="2">Belongs to the COX17 family.</text>
</comment>
<dbReference type="PANTHER" id="PTHR16719:SF0">
    <property type="entry name" value="CYTOCHROME C OXIDASE COPPER CHAPERONE"/>
    <property type="match status" value="1"/>
</dbReference>
<dbReference type="AlphaFoldDB" id="A0A507FI16"/>
<dbReference type="STRING" id="246404.A0A507FI16"/>
<feature type="binding site" evidence="8">
    <location>
        <position position="36"/>
    </location>
    <ligand>
        <name>Cu cation</name>
        <dbReference type="ChEBI" id="CHEBI:23378"/>
    </ligand>
</feature>
<evidence type="ECO:0000256" key="8">
    <source>
        <dbReference type="PIRSR" id="PIRSR607745-1"/>
    </source>
</evidence>
<dbReference type="EMBL" id="QEAP01000098">
    <property type="protein sequence ID" value="TPX75018.1"/>
    <property type="molecule type" value="Genomic_DNA"/>
</dbReference>
<accession>A0A507FI16</accession>
<dbReference type="OrthoDB" id="1915887at2759"/>
<evidence type="ECO:0000256" key="2">
    <source>
        <dbReference type="ARBA" id="ARBA00009241"/>
    </source>
</evidence>
<name>A0A507FI16_9FUNG</name>
<dbReference type="GO" id="GO:0005758">
    <property type="term" value="C:mitochondrial intermembrane space"/>
    <property type="evidence" value="ECO:0007669"/>
    <property type="project" value="UniProtKB-SubCell"/>
</dbReference>
<dbReference type="Pfam" id="PF05051">
    <property type="entry name" value="COX17"/>
    <property type="match status" value="1"/>
</dbReference>
<dbReference type="GO" id="GO:0033617">
    <property type="term" value="P:mitochondrial respiratory chain complex IV assembly"/>
    <property type="evidence" value="ECO:0007669"/>
    <property type="project" value="TreeGrafter"/>
</dbReference>
<evidence type="ECO:0000256" key="9">
    <source>
        <dbReference type="SAM" id="MobiDB-lite"/>
    </source>
</evidence>
<dbReference type="Proteomes" id="UP000320333">
    <property type="component" value="Unassembled WGS sequence"/>
</dbReference>
<organism evidence="10 11">
    <name type="scientific">Chytriomyces confervae</name>
    <dbReference type="NCBI Taxonomy" id="246404"/>
    <lineage>
        <taxon>Eukaryota</taxon>
        <taxon>Fungi</taxon>
        <taxon>Fungi incertae sedis</taxon>
        <taxon>Chytridiomycota</taxon>
        <taxon>Chytridiomycota incertae sedis</taxon>
        <taxon>Chytridiomycetes</taxon>
        <taxon>Chytridiales</taxon>
        <taxon>Chytriomycetaceae</taxon>
        <taxon>Chytriomyces</taxon>
    </lineage>
</organism>
<feature type="region of interest" description="Disordered" evidence="9">
    <location>
        <begin position="1"/>
        <end position="33"/>
    </location>
</feature>
<proteinExistence type="inferred from homology"/>
<keyword evidence="6" id="KW-1015">Disulfide bond</keyword>
<dbReference type="InterPro" id="IPR009069">
    <property type="entry name" value="Cys_alpha_HP_mot_SF"/>
</dbReference>
<feature type="binding site" evidence="8">
    <location>
        <position position="37"/>
    </location>
    <ligand>
        <name>Cu cation</name>
        <dbReference type="ChEBI" id="CHEBI:23378"/>
    </ligand>
</feature>
<dbReference type="InterPro" id="IPR007745">
    <property type="entry name" value="Cyt_c_oxidase_Cu-chaperone"/>
</dbReference>
<protein>
    <recommendedName>
        <fullName evidence="12">Cytochrome c oxidase copper chaperone</fullName>
    </recommendedName>
</protein>
<evidence type="ECO:0000256" key="5">
    <source>
        <dbReference type="ARBA" id="ARBA00023128"/>
    </source>
</evidence>
<dbReference type="PROSITE" id="PS51808">
    <property type="entry name" value="CHCH"/>
    <property type="match status" value="1"/>
</dbReference>
<keyword evidence="11" id="KW-1185">Reference proteome</keyword>
<dbReference type="SUPFAM" id="SSF47072">
    <property type="entry name" value="Cysteine alpha-hairpin motif"/>
    <property type="match status" value="1"/>
</dbReference>
<dbReference type="GO" id="GO:0005507">
    <property type="term" value="F:copper ion binding"/>
    <property type="evidence" value="ECO:0007669"/>
    <property type="project" value="InterPro"/>
</dbReference>
<keyword evidence="4 8" id="KW-0186">Copper</keyword>
<comment type="caution">
    <text evidence="10">The sequence shown here is derived from an EMBL/GenBank/DDBJ whole genome shotgun (WGS) entry which is preliminary data.</text>
</comment>
<gene>
    <name evidence="10" type="ORF">CcCBS67573_g03701</name>
</gene>
<evidence type="ECO:0000256" key="1">
    <source>
        <dbReference type="ARBA" id="ARBA00004569"/>
    </source>
</evidence>
<keyword evidence="7" id="KW-0143">Chaperone</keyword>
<evidence type="ECO:0000256" key="3">
    <source>
        <dbReference type="ARBA" id="ARBA00022723"/>
    </source>
</evidence>
<keyword evidence="5" id="KW-0496">Mitochondrion</keyword>
<evidence type="ECO:0000313" key="10">
    <source>
        <dbReference type="EMBL" id="TPX75018.1"/>
    </source>
</evidence>
<dbReference type="PANTHER" id="PTHR16719">
    <property type="entry name" value="CYTOCHROME C OXIDASE COPPER CHAPERONE"/>
    <property type="match status" value="1"/>
</dbReference>
<evidence type="ECO:0008006" key="12">
    <source>
        <dbReference type="Google" id="ProtNLM"/>
    </source>
</evidence>
<evidence type="ECO:0000313" key="11">
    <source>
        <dbReference type="Proteomes" id="UP000320333"/>
    </source>
</evidence>
<reference evidence="10 11" key="1">
    <citation type="journal article" date="2019" name="Sci. Rep.">
        <title>Comparative genomics of chytrid fungi reveal insights into the obligate biotrophic and pathogenic lifestyle of Synchytrium endobioticum.</title>
        <authorList>
            <person name="van de Vossenberg B.T.L.H."/>
            <person name="Warris S."/>
            <person name="Nguyen H.D.T."/>
            <person name="van Gent-Pelzer M.P.E."/>
            <person name="Joly D.L."/>
            <person name="van de Geest H.C."/>
            <person name="Bonants P.J.M."/>
            <person name="Smith D.S."/>
            <person name="Levesque C.A."/>
            <person name="van der Lee T.A.J."/>
        </authorList>
    </citation>
    <scope>NUCLEOTIDE SEQUENCE [LARGE SCALE GENOMIC DNA]</scope>
    <source>
        <strain evidence="10 11">CBS 675.73</strain>
    </source>
</reference>
<sequence>MLSSSKASSDSVFATNNSSANTSSSATAAAPACKPCCACPDTRTVRDECVITYGEESAKCQDLIKAHQDCMRSMGFNI</sequence>
<evidence type="ECO:0000256" key="6">
    <source>
        <dbReference type="ARBA" id="ARBA00023157"/>
    </source>
</evidence>
<keyword evidence="3 8" id="KW-0479">Metal-binding</keyword>
<evidence type="ECO:0000256" key="7">
    <source>
        <dbReference type="ARBA" id="ARBA00023186"/>
    </source>
</evidence>
<comment type="subcellular location">
    <subcellularLocation>
        <location evidence="1">Mitochondrion intermembrane space</location>
    </subcellularLocation>
</comment>
<dbReference type="GO" id="GO:0016531">
    <property type="term" value="F:copper chaperone activity"/>
    <property type="evidence" value="ECO:0007669"/>
    <property type="project" value="InterPro"/>
</dbReference>
<dbReference type="Gene3D" id="1.10.287.1130">
    <property type="entry name" value="CytochromE C oxidase copper chaperone"/>
    <property type="match status" value="1"/>
</dbReference>